<name>C1ABI3_GEMAT</name>
<dbReference type="Proteomes" id="UP000002209">
    <property type="component" value="Chromosome"/>
</dbReference>
<reference evidence="2" key="1">
    <citation type="submission" date="2006-03" db="EMBL/GenBank/DDBJ databases">
        <title>Complete genome sequence of Gemmatimonas aurantiaca T-27 that represents a novel phylum Gemmatimonadetes.</title>
        <authorList>
            <person name="Takasaki K."/>
            <person name="Ichikawa N."/>
            <person name="Miura H."/>
            <person name="Matsushita S."/>
            <person name="Watanabe Y."/>
            <person name="Oguchi A."/>
            <person name="Ankai A."/>
            <person name="Yashiro I."/>
            <person name="Takahashi M."/>
            <person name="Terui Y."/>
            <person name="Fukui S."/>
            <person name="Yokoyama H."/>
            <person name="Tanikawa S."/>
            <person name="Hanada S."/>
            <person name="Kamagata Y."/>
            <person name="Fujita N."/>
        </authorList>
    </citation>
    <scope>NUCLEOTIDE SEQUENCE [LARGE SCALE GENOMIC DNA]</scope>
    <source>
        <strain evidence="2">T-27 / DSM 14586 / JCM 11422 / NBRC 100505</strain>
    </source>
</reference>
<dbReference type="EMBL" id="AP009153">
    <property type="protein sequence ID" value="BAH39860.1"/>
    <property type="molecule type" value="Genomic_DNA"/>
</dbReference>
<evidence type="ECO:0000313" key="1">
    <source>
        <dbReference type="EMBL" id="BAH39860.1"/>
    </source>
</evidence>
<dbReference type="HOGENOM" id="CLU_1110167_0_0_0"/>
<proteinExistence type="predicted"/>
<dbReference type="KEGG" id="gau:GAU_2818"/>
<sequence>MISDTPLDPWMLDLARRAVDELDADVVVPREMMWARIAKARQAGEESTTPVAASFASVAAATTASVSPIRRPSRWTRWTAQVAAVAAVLVAGVAIGRYAVPASNVGASTGTDSVAAAPSLGPEALAAMPRSNDPSFVAMQEHLATTVSLLTVVRDDDAPATADADHTQRARDLLITTRLLLDQPQLRDERTRRLLQDLELVLLQVIQARGSAPETQLAPKETMRETNLLTRVRALVAASAQAGDVVYGGD</sequence>
<accession>C1ABI3</accession>
<keyword evidence="2" id="KW-1185">Reference proteome</keyword>
<protein>
    <submittedName>
        <fullName evidence="1">Uncharacterized protein</fullName>
    </submittedName>
</protein>
<organism evidence="1 2">
    <name type="scientific">Gemmatimonas aurantiaca (strain DSM 14586 / JCM 11422 / NBRC 100505 / T-27)</name>
    <dbReference type="NCBI Taxonomy" id="379066"/>
    <lineage>
        <taxon>Bacteria</taxon>
        <taxon>Pseudomonadati</taxon>
        <taxon>Gemmatimonadota</taxon>
        <taxon>Gemmatimonadia</taxon>
        <taxon>Gemmatimonadales</taxon>
        <taxon>Gemmatimonadaceae</taxon>
        <taxon>Gemmatimonas</taxon>
    </lineage>
</organism>
<evidence type="ECO:0000313" key="2">
    <source>
        <dbReference type="Proteomes" id="UP000002209"/>
    </source>
</evidence>
<dbReference type="RefSeq" id="WP_015894629.1">
    <property type="nucleotide sequence ID" value="NC_012489.1"/>
</dbReference>
<dbReference type="STRING" id="379066.GAU_2818"/>
<dbReference type="AlphaFoldDB" id="C1ABI3"/>
<dbReference type="eggNOG" id="ENOG502ZVYE">
    <property type="taxonomic scope" value="Bacteria"/>
</dbReference>
<gene>
    <name evidence="1" type="ordered locus">GAU_2818</name>
</gene>